<dbReference type="InterPro" id="IPR052389">
    <property type="entry name" value="Sec_Metab_Biosynth-Assoc"/>
</dbReference>
<accession>A0A918XM37</accession>
<keyword evidence="4" id="KW-1185">Reference proteome</keyword>
<dbReference type="SUPFAM" id="SSF54637">
    <property type="entry name" value="Thioesterase/thiol ester dehydrase-isomerase"/>
    <property type="match status" value="2"/>
</dbReference>
<dbReference type="EMBL" id="BMYM01000004">
    <property type="protein sequence ID" value="GHD39023.1"/>
    <property type="molecule type" value="Genomic_DNA"/>
</dbReference>
<dbReference type="Pfam" id="PF20789">
    <property type="entry name" value="4HBT_3C"/>
    <property type="match status" value="1"/>
</dbReference>
<feature type="domain" description="Acyl-CoA thioesterase-like C-terminal" evidence="2">
    <location>
        <begin position="135"/>
        <end position="256"/>
    </location>
</feature>
<name>A0A918XM37_9GAMM</name>
<evidence type="ECO:0000313" key="3">
    <source>
        <dbReference type="EMBL" id="GHD39023.1"/>
    </source>
</evidence>
<evidence type="ECO:0008006" key="5">
    <source>
        <dbReference type="Google" id="ProtNLM"/>
    </source>
</evidence>
<dbReference type="PANTHER" id="PTHR38110">
    <property type="entry name" value="CHROMOSOME 23, WHOLE GENOME SHOTGUN SEQUENCE"/>
    <property type="match status" value="1"/>
</dbReference>
<comment type="caution">
    <text evidence="3">The sequence shown here is derived from an EMBL/GenBank/DDBJ whole genome shotgun (WGS) entry which is preliminary data.</text>
</comment>
<evidence type="ECO:0000259" key="1">
    <source>
        <dbReference type="Pfam" id="PF13622"/>
    </source>
</evidence>
<evidence type="ECO:0000259" key="2">
    <source>
        <dbReference type="Pfam" id="PF20789"/>
    </source>
</evidence>
<protein>
    <recommendedName>
        <fullName evidence="5">Thioesterase family protein</fullName>
    </recommendedName>
</protein>
<dbReference type="AlphaFoldDB" id="A0A918XM37"/>
<evidence type="ECO:0000313" key="4">
    <source>
        <dbReference type="Proteomes" id="UP000644693"/>
    </source>
</evidence>
<proteinExistence type="predicted"/>
<dbReference type="Gene3D" id="2.40.160.210">
    <property type="entry name" value="Acyl-CoA thioesterase, double hotdog domain"/>
    <property type="match status" value="1"/>
</dbReference>
<sequence>MSKFEQDTAVIQTSDNQWQAKLHKGWRIGAVPNGGYVLSIIGRALSEALVHGDPMVINAFYLAPTVLGDAEISIEPLRSSRNTSHATARLTQDGELKVLATAVYTDLDTLSGPSWVGKERPEFPRFEDCEIGADSGLEFRQNVDLRLLDGVEVFQGGEPSGSGEFRGWIRHKDGANPDPISLLMFADAFPPPAFSVVGLVGWVPTVELTVQVRAKPAPGPVQARLYSRHATNGVVEEDGEYWDSEGRLVAISRQTAKVRIPRSA</sequence>
<dbReference type="InterPro" id="IPR049449">
    <property type="entry name" value="TesB_ACOT8-like_N"/>
</dbReference>
<dbReference type="InterPro" id="IPR029069">
    <property type="entry name" value="HotDog_dom_sf"/>
</dbReference>
<dbReference type="Pfam" id="PF13622">
    <property type="entry name" value="4HBT_3"/>
    <property type="match status" value="1"/>
</dbReference>
<dbReference type="InterPro" id="IPR042171">
    <property type="entry name" value="Acyl-CoA_hotdog"/>
</dbReference>
<gene>
    <name evidence="3" type="ORF">GCM10007053_30160</name>
</gene>
<dbReference type="PANTHER" id="PTHR38110:SF1">
    <property type="entry name" value="THIOESTERASE DOMAIN-CONTAINING PROTEIN"/>
    <property type="match status" value="1"/>
</dbReference>
<reference evidence="3" key="1">
    <citation type="journal article" date="2014" name="Int. J. Syst. Evol. Microbiol.">
        <title>Complete genome sequence of Corynebacterium casei LMG S-19264T (=DSM 44701T), isolated from a smear-ripened cheese.</title>
        <authorList>
            <consortium name="US DOE Joint Genome Institute (JGI-PGF)"/>
            <person name="Walter F."/>
            <person name="Albersmeier A."/>
            <person name="Kalinowski J."/>
            <person name="Ruckert C."/>
        </authorList>
    </citation>
    <scope>NUCLEOTIDE SEQUENCE</scope>
    <source>
        <strain evidence="3">KCTC 23430</strain>
    </source>
</reference>
<organism evidence="3 4">
    <name type="scientific">Parahalioglobus pacificus</name>
    <dbReference type="NCBI Taxonomy" id="930806"/>
    <lineage>
        <taxon>Bacteria</taxon>
        <taxon>Pseudomonadati</taxon>
        <taxon>Pseudomonadota</taxon>
        <taxon>Gammaproteobacteria</taxon>
        <taxon>Cellvibrionales</taxon>
        <taxon>Halieaceae</taxon>
        <taxon>Parahalioglobus</taxon>
    </lineage>
</organism>
<dbReference type="Proteomes" id="UP000644693">
    <property type="component" value="Unassembled WGS sequence"/>
</dbReference>
<reference evidence="3" key="2">
    <citation type="submission" date="2020-09" db="EMBL/GenBank/DDBJ databases">
        <authorList>
            <person name="Sun Q."/>
            <person name="Kim S."/>
        </authorList>
    </citation>
    <scope>NUCLEOTIDE SEQUENCE</scope>
    <source>
        <strain evidence="3">KCTC 23430</strain>
    </source>
</reference>
<dbReference type="InterPro" id="IPR049450">
    <property type="entry name" value="ACOT8-like_C"/>
</dbReference>
<feature type="domain" description="Acyl-CoA thioesterase-like N-terminal HotDog" evidence="1">
    <location>
        <begin position="23"/>
        <end position="104"/>
    </location>
</feature>
<dbReference type="RefSeq" id="WP_189478668.1">
    <property type="nucleotide sequence ID" value="NZ_BMYM01000004.1"/>
</dbReference>